<name>A0ABQ8A489_BRANA</name>
<protein>
    <submittedName>
        <fullName evidence="3">Uncharacterized protein</fullName>
    </submittedName>
</protein>
<keyword evidence="4" id="KW-1185">Reference proteome</keyword>
<keyword evidence="2" id="KW-0472">Membrane</keyword>
<dbReference type="EMBL" id="JAGKQM010000014">
    <property type="protein sequence ID" value="KAH0887325.1"/>
    <property type="molecule type" value="Genomic_DNA"/>
</dbReference>
<feature type="transmembrane region" description="Helical" evidence="2">
    <location>
        <begin position="28"/>
        <end position="56"/>
    </location>
</feature>
<proteinExistence type="predicted"/>
<feature type="region of interest" description="Disordered" evidence="1">
    <location>
        <begin position="1"/>
        <end position="20"/>
    </location>
</feature>
<keyword evidence="2" id="KW-0812">Transmembrane</keyword>
<organism evidence="3 4">
    <name type="scientific">Brassica napus</name>
    <name type="common">Rape</name>
    <dbReference type="NCBI Taxonomy" id="3708"/>
    <lineage>
        <taxon>Eukaryota</taxon>
        <taxon>Viridiplantae</taxon>
        <taxon>Streptophyta</taxon>
        <taxon>Embryophyta</taxon>
        <taxon>Tracheophyta</taxon>
        <taxon>Spermatophyta</taxon>
        <taxon>Magnoliopsida</taxon>
        <taxon>eudicotyledons</taxon>
        <taxon>Gunneridae</taxon>
        <taxon>Pentapetalae</taxon>
        <taxon>rosids</taxon>
        <taxon>malvids</taxon>
        <taxon>Brassicales</taxon>
        <taxon>Brassicaceae</taxon>
        <taxon>Brassiceae</taxon>
        <taxon>Brassica</taxon>
    </lineage>
</organism>
<evidence type="ECO:0000256" key="2">
    <source>
        <dbReference type="SAM" id="Phobius"/>
    </source>
</evidence>
<dbReference type="Proteomes" id="UP000824890">
    <property type="component" value="Unassembled WGS sequence"/>
</dbReference>
<feature type="non-terminal residue" evidence="3">
    <location>
        <position position="1"/>
    </location>
</feature>
<accession>A0ABQ8A489</accession>
<sequence length="121" mass="13812">RVSGESKTEQREGDSRETERREVAMRSIILILAVMSLGLGSPTKVIFTLVIVLFVLSYPIKTSDQKDIECIYIYKQLAFSHELLQNHKLQKSKWKTSETQVSKANCPEGMIPMDQSSRHEV</sequence>
<evidence type="ECO:0000256" key="1">
    <source>
        <dbReference type="SAM" id="MobiDB-lite"/>
    </source>
</evidence>
<reference evidence="3 4" key="1">
    <citation type="submission" date="2021-05" db="EMBL/GenBank/DDBJ databases">
        <title>Genome Assembly of Synthetic Allotetraploid Brassica napus Reveals Homoeologous Exchanges between Subgenomes.</title>
        <authorList>
            <person name="Davis J.T."/>
        </authorList>
    </citation>
    <scope>NUCLEOTIDE SEQUENCE [LARGE SCALE GENOMIC DNA]</scope>
    <source>
        <strain evidence="4">cv. Da-Ae</strain>
        <tissue evidence="3">Seedling</tissue>
    </source>
</reference>
<evidence type="ECO:0000313" key="3">
    <source>
        <dbReference type="EMBL" id="KAH0887325.1"/>
    </source>
</evidence>
<gene>
    <name evidence="3" type="ORF">HID58_063421</name>
</gene>
<evidence type="ECO:0000313" key="4">
    <source>
        <dbReference type="Proteomes" id="UP000824890"/>
    </source>
</evidence>
<comment type="caution">
    <text evidence="3">The sequence shown here is derived from an EMBL/GenBank/DDBJ whole genome shotgun (WGS) entry which is preliminary data.</text>
</comment>
<keyword evidence="2" id="KW-1133">Transmembrane helix</keyword>